<reference evidence="2 3" key="1">
    <citation type="submission" date="2020-07" db="EMBL/GenBank/DDBJ databases">
        <title>Metarhizium humberi genome.</title>
        <authorList>
            <person name="Lysoe E."/>
        </authorList>
    </citation>
    <scope>NUCLEOTIDE SEQUENCE [LARGE SCALE GENOMIC DNA]</scope>
    <source>
        <strain evidence="2 3">ESALQ1638</strain>
    </source>
</reference>
<proteinExistence type="predicted"/>
<dbReference type="EMBL" id="JACEFI010000019">
    <property type="protein sequence ID" value="KAH0593726.1"/>
    <property type="molecule type" value="Genomic_DNA"/>
</dbReference>
<dbReference type="AlphaFoldDB" id="A0A9P8M3H2"/>
<name>A0A9P8M3H2_9HYPO</name>
<evidence type="ECO:0000313" key="3">
    <source>
        <dbReference type="Proteomes" id="UP000764110"/>
    </source>
</evidence>
<comment type="caution">
    <text evidence="2">The sequence shown here is derived from an EMBL/GenBank/DDBJ whole genome shotgun (WGS) entry which is preliminary data.</text>
</comment>
<evidence type="ECO:0000256" key="1">
    <source>
        <dbReference type="SAM" id="MobiDB-lite"/>
    </source>
</evidence>
<organism evidence="2 3">
    <name type="scientific">Metarhizium humberi</name>
    <dbReference type="NCBI Taxonomy" id="2596975"/>
    <lineage>
        <taxon>Eukaryota</taxon>
        <taxon>Fungi</taxon>
        <taxon>Dikarya</taxon>
        <taxon>Ascomycota</taxon>
        <taxon>Pezizomycotina</taxon>
        <taxon>Sordariomycetes</taxon>
        <taxon>Hypocreomycetidae</taxon>
        <taxon>Hypocreales</taxon>
        <taxon>Clavicipitaceae</taxon>
        <taxon>Metarhizium</taxon>
    </lineage>
</organism>
<protein>
    <submittedName>
        <fullName evidence="2">Uncharacterized protein</fullName>
    </submittedName>
</protein>
<gene>
    <name evidence="2" type="ORF">MHUMG1_08477</name>
</gene>
<dbReference type="Proteomes" id="UP000764110">
    <property type="component" value="Unassembled WGS sequence"/>
</dbReference>
<keyword evidence="3" id="KW-1185">Reference proteome</keyword>
<feature type="compositionally biased region" description="Polar residues" evidence="1">
    <location>
        <begin position="136"/>
        <end position="150"/>
    </location>
</feature>
<feature type="region of interest" description="Disordered" evidence="1">
    <location>
        <begin position="126"/>
        <end position="150"/>
    </location>
</feature>
<sequence length="150" mass="16313">MYVRRLVLAEEGWHDAAGGKGIQYVPSRIRRAGREVSGAAAGTYIRQRTKPRLRHQHASDASSALAQVAHAKGDGMVDAVTAKCAGETRQPAQHDSFTTCIGIHDCTEQYSKYTCGRSSRREASQVVVQSPAAKAQLQQDVRFTTRSSSP</sequence>
<accession>A0A9P8M3H2</accession>
<evidence type="ECO:0000313" key="2">
    <source>
        <dbReference type="EMBL" id="KAH0593726.1"/>
    </source>
</evidence>